<evidence type="ECO:0000313" key="12">
    <source>
        <dbReference type="Proteomes" id="UP000198406"/>
    </source>
</evidence>
<dbReference type="Gene3D" id="1.20.120.610">
    <property type="entry name" value="lithium bound rotor ring of v- atpase"/>
    <property type="match status" value="2"/>
</dbReference>
<dbReference type="InterPro" id="IPR000245">
    <property type="entry name" value="ATPase_proteolipid_csu"/>
</dbReference>
<evidence type="ECO:0000256" key="9">
    <source>
        <dbReference type="RuleBase" id="RU363060"/>
    </source>
</evidence>
<keyword evidence="6 9" id="KW-1133">Transmembrane helix</keyword>
<dbReference type="InParanoid" id="A0A1Z5K7K2"/>
<comment type="similarity">
    <text evidence="2 9">Belongs to the V-ATPase proteolipid subunit family.</text>
</comment>
<accession>A0A1Z5K7K2</accession>
<dbReference type="InterPro" id="IPR002379">
    <property type="entry name" value="ATPase_proteolipid_c-like_dom"/>
</dbReference>
<dbReference type="InterPro" id="IPR011555">
    <property type="entry name" value="ATPase_proteolipid_su_C_euk"/>
</dbReference>
<feature type="transmembrane region" description="Helical" evidence="9">
    <location>
        <begin position="64"/>
        <end position="85"/>
    </location>
</feature>
<keyword evidence="3 9" id="KW-0813">Transport</keyword>
<dbReference type="GO" id="GO:0033179">
    <property type="term" value="C:proton-transporting V-type ATPase, V0 domain"/>
    <property type="evidence" value="ECO:0007669"/>
    <property type="project" value="InterPro"/>
</dbReference>
<dbReference type="OrthoDB" id="1744869at2759"/>
<feature type="transmembrane region" description="Helical" evidence="9">
    <location>
        <begin position="105"/>
        <end position="130"/>
    </location>
</feature>
<dbReference type="PRINTS" id="PR00122">
    <property type="entry name" value="VACATPASE"/>
</dbReference>
<feature type="transmembrane region" description="Helical" evidence="9">
    <location>
        <begin position="187"/>
        <end position="212"/>
    </location>
</feature>
<evidence type="ECO:0000256" key="2">
    <source>
        <dbReference type="ARBA" id="ARBA00007296"/>
    </source>
</evidence>
<dbReference type="AlphaFoldDB" id="A0A1Z5K7K2"/>
<name>A0A1Z5K7K2_FISSO</name>
<keyword evidence="7 9" id="KW-0406">Ion transport</keyword>
<dbReference type="Pfam" id="PF00137">
    <property type="entry name" value="ATP-synt_C"/>
    <property type="match status" value="2"/>
</dbReference>
<proteinExistence type="inferred from homology"/>
<dbReference type="GO" id="GO:0046961">
    <property type="term" value="F:proton-transporting ATPase activity, rotational mechanism"/>
    <property type="evidence" value="ECO:0007669"/>
    <property type="project" value="InterPro"/>
</dbReference>
<dbReference type="Proteomes" id="UP000198406">
    <property type="component" value="Unassembled WGS sequence"/>
</dbReference>
<keyword evidence="8 9" id="KW-0472">Membrane</keyword>
<evidence type="ECO:0000256" key="7">
    <source>
        <dbReference type="ARBA" id="ARBA00023065"/>
    </source>
</evidence>
<sequence>MVDPGIMDHLPVSQCPSWATALGYMGVASAVCLSNWGSAMGTWKAGVSIVHTGIRHPSSVMKNVIPIVMAGVIGIYGLIVGVILGQAIPVPDSTTRDNVYSTYSGMAHLCAGLCCGVSGLAAGLCIGIVGDYGIRAVGYRASQITLFPGEREAAGYATIPDSQEGADAAESSGNTAGMGGSEDQNKLFVGMLIMLIFSEALALYGMIVALIVSQHHYEC</sequence>
<feature type="domain" description="V-ATPase proteolipid subunit C-like" evidence="10">
    <location>
        <begin position="25"/>
        <end position="84"/>
    </location>
</feature>
<comment type="caution">
    <text evidence="11">The sequence shown here is derived from an EMBL/GenBank/DDBJ whole genome shotgun (WGS) entry which is preliminary data.</text>
</comment>
<evidence type="ECO:0000259" key="10">
    <source>
        <dbReference type="Pfam" id="PF00137"/>
    </source>
</evidence>
<evidence type="ECO:0000256" key="6">
    <source>
        <dbReference type="ARBA" id="ARBA00022989"/>
    </source>
</evidence>
<dbReference type="CDD" id="cd18176">
    <property type="entry name" value="ATP-synt_Vo_c_ATP6C_rpt2"/>
    <property type="match status" value="1"/>
</dbReference>
<evidence type="ECO:0000256" key="1">
    <source>
        <dbReference type="ARBA" id="ARBA00004141"/>
    </source>
</evidence>
<dbReference type="PANTHER" id="PTHR10263">
    <property type="entry name" value="V-TYPE PROTON ATPASE PROTEOLIPID SUBUNIT"/>
    <property type="match status" value="1"/>
</dbReference>
<organism evidence="11 12">
    <name type="scientific">Fistulifera solaris</name>
    <name type="common">Oleaginous diatom</name>
    <dbReference type="NCBI Taxonomy" id="1519565"/>
    <lineage>
        <taxon>Eukaryota</taxon>
        <taxon>Sar</taxon>
        <taxon>Stramenopiles</taxon>
        <taxon>Ochrophyta</taxon>
        <taxon>Bacillariophyta</taxon>
        <taxon>Bacillariophyceae</taxon>
        <taxon>Bacillariophycidae</taxon>
        <taxon>Naviculales</taxon>
        <taxon>Naviculaceae</taxon>
        <taxon>Fistulifera</taxon>
    </lineage>
</organism>
<dbReference type="EMBL" id="BDSP01000179">
    <property type="protein sequence ID" value="GAX22209.1"/>
    <property type="molecule type" value="Genomic_DNA"/>
</dbReference>
<evidence type="ECO:0000256" key="3">
    <source>
        <dbReference type="ARBA" id="ARBA00022448"/>
    </source>
</evidence>
<keyword evidence="4 9" id="KW-0812">Transmembrane</keyword>
<evidence type="ECO:0000256" key="8">
    <source>
        <dbReference type="ARBA" id="ARBA00023136"/>
    </source>
</evidence>
<evidence type="ECO:0000256" key="5">
    <source>
        <dbReference type="ARBA" id="ARBA00022781"/>
    </source>
</evidence>
<keyword evidence="12" id="KW-1185">Reference proteome</keyword>
<keyword evidence="5 9" id="KW-0375">Hydrogen ion transport</keyword>
<comment type="subcellular location">
    <subcellularLocation>
        <location evidence="1">Membrane</location>
        <topology evidence="1">Multi-pass membrane protein</topology>
    </subcellularLocation>
    <subcellularLocation>
        <location evidence="9">Vacuole membrane</location>
        <topology evidence="9">Multi-pass membrane protein</topology>
    </subcellularLocation>
</comment>
<keyword evidence="9" id="KW-0926">Vacuole</keyword>
<protein>
    <recommendedName>
        <fullName evidence="9">V-type proton ATPase proteolipid subunit</fullName>
    </recommendedName>
</protein>
<dbReference type="SUPFAM" id="SSF81333">
    <property type="entry name" value="F1F0 ATP synthase subunit C"/>
    <property type="match status" value="3"/>
</dbReference>
<reference evidence="11 12" key="1">
    <citation type="journal article" date="2015" name="Plant Cell">
        <title>Oil accumulation by the oleaginous diatom Fistulifera solaris as revealed by the genome and transcriptome.</title>
        <authorList>
            <person name="Tanaka T."/>
            <person name="Maeda Y."/>
            <person name="Veluchamy A."/>
            <person name="Tanaka M."/>
            <person name="Abida H."/>
            <person name="Marechal E."/>
            <person name="Bowler C."/>
            <person name="Muto M."/>
            <person name="Sunaga Y."/>
            <person name="Tanaka M."/>
            <person name="Yoshino T."/>
            <person name="Taniguchi T."/>
            <person name="Fukuda Y."/>
            <person name="Nemoto M."/>
            <person name="Matsumoto M."/>
            <person name="Wong P.S."/>
            <person name="Aburatani S."/>
            <person name="Fujibuchi W."/>
        </authorList>
    </citation>
    <scope>NUCLEOTIDE SEQUENCE [LARGE SCALE GENOMIC DNA]</scope>
    <source>
        <strain evidence="11 12">JPCC DA0580</strain>
    </source>
</reference>
<dbReference type="InterPro" id="IPR035921">
    <property type="entry name" value="F/V-ATP_Csub_sf"/>
</dbReference>
<feature type="domain" description="V-ATPase proteolipid subunit C-like" evidence="10">
    <location>
        <begin position="176"/>
        <end position="211"/>
    </location>
</feature>
<dbReference type="CDD" id="cd18175">
    <property type="entry name" value="ATP-synt_Vo_c_ATP6C_rpt1"/>
    <property type="match status" value="1"/>
</dbReference>
<gene>
    <name evidence="11" type="ORF">FisN_19Lh273</name>
</gene>
<dbReference type="GO" id="GO:0005774">
    <property type="term" value="C:vacuolar membrane"/>
    <property type="evidence" value="ECO:0007669"/>
    <property type="project" value="UniProtKB-SubCell"/>
</dbReference>
<evidence type="ECO:0000313" key="11">
    <source>
        <dbReference type="EMBL" id="GAX22209.1"/>
    </source>
</evidence>
<evidence type="ECO:0000256" key="4">
    <source>
        <dbReference type="ARBA" id="ARBA00022692"/>
    </source>
</evidence>
<dbReference type="NCBIfam" id="TIGR01100">
    <property type="entry name" value="V_ATP_synt_C"/>
    <property type="match status" value="1"/>
</dbReference>